<dbReference type="SUPFAM" id="SSF50475">
    <property type="entry name" value="FMN-binding split barrel"/>
    <property type="match status" value="1"/>
</dbReference>
<dbReference type="SMART" id="SM00903">
    <property type="entry name" value="Flavin_Reduct"/>
    <property type="match status" value="1"/>
</dbReference>
<dbReference type="Proteomes" id="UP001234880">
    <property type="component" value="Unassembled WGS sequence"/>
</dbReference>
<dbReference type="InterPro" id="IPR012349">
    <property type="entry name" value="Split_barrel_FMN-bd"/>
</dbReference>
<name>A0ABT9L6R2_9ACTN</name>
<dbReference type="Pfam" id="PF01613">
    <property type="entry name" value="Flavin_Reduct"/>
    <property type="match status" value="1"/>
</dbReference>
<accession>A0ABT9L6R2</accession>
<evidence type="ECO:0000313" key="4">
    <source>
        <dbReference type="Proteomes" id="UP001234880"/>
    </source>
</evidence>
<proteinExistence type="predicted"/>
<keyword evidence="4" id="KW-1185">Reference proteome</keyword>
<comment type="caution">
    <text evidence="3">The sequence shown here is derived from an EMBL/GenBank/DDBJ whole genome shotgun (WGS) entry which is preliminary data.</text>
</comment>
<dbReference type="Gene3D" id="2.30.110.10">
    <property type="entry name" value="Electron Transport, Fmn-binding Protein, Chain A"/>
    <property type="match status" value="1"/>
</dbReference>
<organism evidence="3 4">
    <name type="scientific">Streptomyces demainii</name>
    <dbReference type="NCBI Taxonomy" id="588122"/>
    <lineage>
        <taxon>Bacteria</taxon>
        <taxon>Bacillati</taxon>
        <taxon>Actinomycetota</taxon>
        <taxon>Actinomycetes</taxon>
        <taxon>Kitasatosporales</taxon>
        <taxon>Streptomycetaceae</taxon>
        <taxon>Streptomyces</taxon>
    </lineage>
</organism>
<dbReference type="PANTHER" id="PTHR30466">
    <property type="entry name" value="FLAVIN REDUCTASE"/>
    <property type="match status" value="1"/>
</dbReference>
<dbReference type="InterPro" id="IPR002563">
    <property type="entry name" value="Flavin_Rdtase-like_dom"/>
</dbReference>
<dbReference type="InterPro" id="IPR050268">
    <property type="entry name" value="NADH-dep_flavin_reductase"/>
</dbReference>
<sequence>MTRPDTAAAATAALDATAVGDGDFRALMSLFPTGVAVIGAMDGAGQPWGMTCSSLCAVSLSPPVLLVCLRSGSPTLAALERTGAFSVNLLHDSARDVAELFASGDPDRFWRTAWHLPDEIAAGPHLRDAAHAVGDCRVDGVRQVGDHTVVFGRVIRVSVASGPERTPLLYGLRRYAVWPASGSVTEPGRSRPDPADEE</sequence>
<evidence type="ECO:0000256" key="1">
    <source>
        <dbReference type="ARBA" id="ARBA00023002"/>
    </source>
</evidence>
<keyword evidence="1" id="KW-0560">Oxidoreductase</keyword>
<protein>
    <submittedName>
        <fullName evidence="3">Flavin reductase (DIM6/NTAB) family NADH-FMN oxidoreductase RutF</fullName>
    </submittedName>
</protein>
<gene>
    <name evidence="3" type="ORF">JOF35_008752</name>
</gene>
<dbReference type="PANTHER" id="PTHR30466:SF1">
    <property type="entry name" value="FMN REDUCTASE (NADH) RUTF"/>
    <property type="match status" value="1"/>
</dbReference>
<reference evidence="3 4" key="1">
    <citation type="submission" date="2023-07" db="EMBL/GenBank/DDBJ databases">
        <title>Sequencing the genomes of 1000 actinobacteria strains.</title>
        <authorList>
            <person name="Klenk H.-P."/>
        </authorList>
    </citation>
    <scope>NUCLEOTIDE SEQUENCE [LARGE SCALE GENOMIC DNA]</scope>
    <source>
        <strain evidence="3 4">DSM 41600</strain>
    </source>
</reference>
<dbReference type="EMBL" id="JAURUE010000003">
    <property type="protein sequence ID" value="MDP9616394.1"/>
    <property type="molecule type" value="Genomic_DNA"/>
</dbReference>
<evidence type="ECO:0000259" key="2">
    <source>
        <dbReference type="SMART" id="SM00903"/>
    </source>
</evidence>
<evidence type="ECO:0000313" key="3">
    <source>
        <dbReference type="EMBL" id="MDP9616394.1"/>
    </source>
</evidence>
<feature type="domain" description="Flavin reductase like" evidence="2">
    <location>
        <begin position="28"/>
        <end position="177"/>
    </location>
</feature>
<dbReference type="RefSeq" id="WP_370595189.1">
    <property type="nucleotide sequence ID" value="NZ_JAURUE010000003.1"/>
</dbReference>